<name>A0ABQ1YEB9_9BACL</name>
<protein>
    <submittedName>
        <fullName evidence="2">Uncharacterized protein</fullName>
    </submittedName>
</protein>
<sequence>MYVTKANKVKVILSLTAVMMIAGTSSAYAKPKSVSQLELNQVSAVTQAKSEKTLSIQDQINKLSAGLKPGQMIAYYVKDKKQNPLDQISFMGKGFVYQDYNTYLVKAKKTNAPALTQPADLPKGYKFTNGLLYLQDPDKSSDLYKKLEKELKAQAAKGGKSIYSTKFEANEVFSSVLKYIKGKVEVVVVATRIQPSSPLDGTPVPFTNPNITEEAIKIGGIECIYTNDKKGLDHLDWSDTENQVRYTIWAESAKSDVLSFARNMLES</sequence>
<organism evidence="2 3">
    <name type="scientific">Paenibacillus segetis</name>
    <dbReference type="NCBI Taxonomy" id="1325360"/>
    <lineage>
        <taxon>Bacteria</taxon>
        <taxon>Bacillati</taxon>
        <taxon>Bacillota</taxon>
        <taxon>Bacilli</taxon>
        <taxon>Bacillales</taxon>
        <taxon>Paenibacillaceae</taxon>
        <taxon>Paenibacillus</taxon>
    </lineage>
</organism>
<evidence type="ECO:0000313" key="2">
    <source>
        <dbReference type="EMBL" id="GGH21428.1"/>
    </source>
</evidence>
<keyword evidence="3" id="KW-1185">Reference proteome</keyword>
<feature type="chain" id="PRO_5046497128" evidence="1">
    <location>
        <begin position="30"/>
        <end position="267"/>
    </location>
</feature>
<evidence type="ECO:0000256" key="1">
    <source>
        <dbReference type="SAM" id="SignalP"/>
    </source>
</evidence>
<proteinExistence type="predicted"/>
<comment type="caution">
    <text evidence="2">The sequence shown here is derived from an EMBL/GenBank/DDBJ whole genome shotgun (WGS) entry which is preliminary data.</text>
</comment>
<dbReference type="EMBL" id="BMFT01000001">
    <property type="protein sequence ID" value="GGH21428.1"/>
    <property type="molecule type" value="Genomic_DNA"/>
</dbReference>
<reference evidence="3" key="1">
    <citation type="journal article" date="2019" name="Int. J. Syst. Evol. Microbiol.">
        <title>The Global Catalogue of Microorganisms (GCM) 10K type strain sequencing project: providing services to taxonomists for standard genome sequencing and annotation.</title>
        <authorList>
            <consortium name="The Broad Institute Genomics Platform"/>
            <consortium name="The Broad Institute Genome Sequencing Center for Infectious Disease"/>
            <person name="Wu L."/>
            <person name="Ma J."/>
        </authorList>
    </citation>
    <scope>NUCLEOTIDE SEQUENCE [LARGE SCALE GENOMIC DNA]</scope>
    <source>
        <strain evidence="3">CGMCC 1.12769</strain>
    </source>
</reference>
<dbReference type="Proteomes" id="UP000659344">
    <property type="component" value="Unassembled WGS sequence"/>
</dbReference>
<gene>
    <name evidence="2" type="ORF">GCM10008013_19320</name>
</gene>
<dbReference type="RefSeq" id="WP_188538111.1">
    <property type="nucleotide sequence ID" value="NZ_BMFT01000001.1"/>
</dbReference>
<accession>A0ABQ1YEB9</accession>
<evidence type="ECO:0000313" key="3">
    <source>
        <dbReference type="Proteomes" id="UP000659344"/>
    </source>
</evidence>
<keyword evidence="1" id="KW-0732">Signal</keyword>
<feature type="signal peptide" evidence="1">
    <location>
        <begin position="1"/>
        <end position="29"/>
    </location>
</feature>